<protein>
    <recommendedName>
        <fullName evidence="2">Regulatory protein zeste</fullName>
    </recommendedName>
</protein>
<dbReference type="Proteomes" id="UP000515158">
    <property type="component" value="Unplaced"/>
</dbReference>
<name>A0A6P8ZUK7_THRPL</name>
<evidence type="ECO:0000256" key="4">
    <source>
        <dbReference type="ARBA" id="ARBA00023163"/>
    </source>
</evidence>
<gene>
    <name evidence="8" type="primary">LOC117649906</name>
</gene>
<comment type="subunit">
    <text evidence="1">Self-associates forming complexes of several hundred monomers.</text>
</comment>
<dbReference type="Pfam" id="PF13873">
    <property type="entry name" value="Myb_DNA-bind_5"/>
    <property type="match status" value="1"/>
</dbReference>
<evidence type="ECO:0000313" key="7">
    <source>
        <dbReference type="Proteomes" id="UP000515158"/>
    </source>
</evidence>
<organism evidence="8">
    <name type="scientific">Thrips palmi</name>
    <name type="common">Melon thrips</name>
    <dbReference type="NCBI Taxonomy" id="161013"/>
    <lineage>
        <taxon>Eukaryota</taxon>
        <taxon>Metazoa</taxon>
        <taxon>Ecdysozoa</taxon>
        <taxon>Arthropoda</taxon>
        <taxon>Hexapoda</taxon>
        <taxon>Insecta</taxon>
        <taxon>Pterygota</taxon>
        <taxon>Neoptera</taxon>
        <taxon>Paraneoptera</taxon>
        <taxon>Thysanoptera</taxon>
        <taxon>Terebrantia</taxon>
        <taxon>Thripoidea</taxon>
        <taxon>Thripidae</taxon>
        <taxon>Thrips</taxon>
    </lineage>
</organism>
<evidence type="ECO:0000256" key="3">
    <source>
        <dbReference type="ARBA" id="ARBA00023015"/>
    </source>
</evidence>
<evidence type="ECO:0000259" key="6">
    <source>
        <dbReference type="Pfam" id="PF13873"/>
    </source>
</evidence>
<proteinExistence type="predicted"/>
<feature type="domain" description="Myb/SANT-like DNA-binding" evidence="6">
    <location>
        <begin position="5"/>
        <end position="75"/>
    </location>
</feature>
<dbReference type="InParanoid" id="A0A6P8ZUK7"/>
<accession>A0A6P8ZUK7</accession>
<dbReference type="KEGG" id="tpal:117649906"/>
<keyword evidence="3" id="KW-0805">Transcription regulation</keyword>
<reference evidence="8" key="1">
    <citation type="submission" date="2025-08" db="UniProtKB">
        <authorList>
            <consortium name="RefSeq"/>
        </authorList>
    </citation>
    <scope>IDENTIFICATION</scope>
    <source>
        <tissue evidence="8">Total insect</tissue>
    </source>
</reference>
<dbReference type="GeneID" id="117649906"/>
<comment type="function">
    <text evidence="5">Involved in transvection phenomena (= synapsis-dependent gene expression), where the synaptic pairing of chromosomes carrying genes with which zeste interacts influences the expression of these genes. Zeste binds to DNA and stimulates transcription from a nearby promoter.</text>
</comment>
<dbReference type="AlphaFoldDB" id="A0A6P8ZUK7"/>
<sequence>MARPSPQQWTALLGLIANDAELVHGEFKGPLGVVRVRRRWDEIAQILNAMPNAPVQRDGEKWKSTWISLRGRAREAFRLLAKYRAGTGGGPLAEFVGLGLSPLYEQVLSMTGTRAAVGSNCPNPLQIQLNIAAAAQQNVVHLVLGEEGTCW</sequence>
<evidence type="ECO:0000256" key="5">
    <source>
        <dbReference type="ARBA" id="ARBA00025466"/>
    </source>
</evidence>
<dbReference type="OrthoDB" id="3437960at2759"/>
<keyword evidence="4" id="KW-0804">Transcription</keyword>
<evidence type="ECO:0000256" key="2">
    <source>
        <dbReference type="ARBA" id="ARBA00016807"/>
    </source>
</evidence>
<keyword evidence="7" id="KW-1185">Reference proteome</keyword>
<dbReference type="InterPro" id="IPR028002">
    <property type="entry name" value="Myb_DNA-bind_5"/>
</dbReference>
<evidence type="ECO:0000256" key="1">
    <source>
        <dbReference type="ARBA" id="ARBA00011764"/>
    </source>
</evidence>
<dbReference type="RefSeq" id="XP_034248982.1">
    <property type="nucleotide sequence ID" value="XM_034393091.1"/>
</dbReference>
<evidence type="ECO:0000313" key="8">
    <source>
        <dbReference type="RefSeq" id="XP_034248982.1"/>
    </source>
</evidence>